<gene>
    <name evidence="1" type="ORF">LS72_003335</name>
</gene>
<dbReference type="AlphaFoldDB" id="A0A4U8UEC1"/>
<dbReference type="RefSeq" id="WP_138155023.1">
    <property type="nucleotide sequence ID" value="NZ_JRPC02000007.1"/>
</dbReference>
<comment type="caution">
    <text evidence="1">The sequence shown here is derived from an EMBL/GenBank/DDBJ whole genome shotgun (WGS) entry which is preliminary data.</text>
</comment>
<keyword evidence="2" id="KW-1185">Reference proteome</keyword>
<protein>
    <submittedName>
        <fullName evidence="1">Uncharacterized protein</fullName>
    </submittedName>
</protein>
<evidence type="ECO:0000313" key="1">
    <source>
        <dbReference type="EMBL" id="TLE16305.1"/>
    </source>
</evidence>
<sequence>MSNKSFYVSPIINSMGGGGNNTPLRSQVLHSKTDSKVNAKTANTITLQSHTKDSTLESKSNLKVYIPNSLTFNAHKPFTPSFLSLICASVLLTLPYNVVAKDNWVLLGNTGLDTTDANTNKVTSSLTNKQISASQNKEYKNLEITNSGSITNTNANY</sequence>
<organism evidence="1 2">
    <name type="scientific">Helicobacter apodemus</name>
    <dbReference type="NCBI Taxonomy" id="135569"/>
    <lineage>
        <taxon>Bacteria</taxon>
        <taxon>Pseudomonadati</taxon>
        <taxon>Campylobacterota</taxon>
        <taxon>Epsilonproteobacteria</taxon>
        <taxon>Campylobacterales</taxon>
        <taxon>Helicobacteraceae</taxon>
        <taxon>Helicobacter</taxon>
    </lineage>
</organism>
<evidence type="ECO:0000313" key="2">
    <source>
        <dbReference type="Proteomes" id="UP000029920"/>
    </source>
</evidence>
<accession>A0A4U8UEC1</accession>
<name>A0A4U8UEC1_9HELI</name>
<proteinExistence type="predicted"/>
<reference evidence="1 2" key="1">
    <citation type="journal article" date="2014" name="Genome Announc.">
        <title>Draft genome sequences of eight enterohepatic helicobacter species isolated from both laboratory and wild rodents.</title>
        <authorList>
            <person name="Sheh A."/>
            <person name="Shen Z."/>
            <person name="Fox J.G."/>
        </authorList>
    </citation>
    <scope>NUCLEOTIDE SEQUENCE [LARGE SCALE GENOMIC DNA]</scope>
    <source>
        <strain evidence="1 2">MIT-03-7007</strain>
    </source>
</reference>
<feature type="non-terminal residue" evidence="1">
    <location>
        <position position="157"/>
    </location>
</feature>
<dbReference type="EMBL" id="JRPC02000007">
    <property type="protein sequence ID" value="TLE16305.1"/>
    <property type="molecule type" value="Genomic_DNA"/>
</dbReference>
<dbReference type="Proteomes" id="UP000029920">
    <property type="component" value="Unassembled WGS sequence"/>
</dbReference>